<dbReference type="Proteomes" id="UP001430306">
    <property type="component" value="Unassembled WGS sequence"/>
</dbReference>
<comment type="caution">
    <text evidence="2">The sequence shown here is derived from an EMBL/GenBank/DDBJ whole genome shotgun (WGS) entry which is preliminary data.</text>
</comment>
<sequence length="349" mass="37910">MNIQLIRTAVCCLTVGLSLFAGGEKAASQETTSVSLKAQAIEKGLRYVASAGERWIEKRGCVSCHQVPTLIWSHQIAVELDAPGARDKLRQWSEWSVNVVNFVKPEQKADVDHDATMSANIDTMTQLLLAIPEPQTNTLAGPGMDSTWRTKFANHLKDEQAPDGSWRACGQLPAQRRPQPETTATTTAWTSLALLREGVVFDLQSALEVIDAIENAQSTEFLAARLLLTKQLATTRDISIREKGVEELLFWRERLIEMQNDDGGWGWKAEESSDALGTGYALYALAIAGADASVLQAATNHLVSTQEASGRWKVPGTKASAKGRPTATANDWGSAWAVIALSTTVKHDG</sequence>
<evidence type="ECO:0000313" key="3">
    <source>
        <dbReference type="Proteomes" id="UP001430306"/>
    </source>
</evidence>
<name>A0ABS8NH47_9BACT</name>
<dbReference type="RefSeq" id="WP_230273814.1">
    <property type="nucleotide sequence ID" value="NZ_JAJKFW010000022.1"/>
</dbReference>
<dbReference type="InterPro" id="IPR008930">
    <property type="entry name" value="Terpenoid_cyclase/PrenylTrfase"/>
</dbReference>
<keyword evidence="3" id="KW-1185">Reference proteome</keyword>
<feature type="chain" id="PRO_5046899189" evidence="1">
    <location>
        <begin position="27"/>
        <end position="349"/>
    </location>
</feature>
<evidence type="ECO:0000256" key="1">
    <source>
        <dbReference type="SAM" id="SignalP"/>
    </source>
</evidence>
<dbReference type="SUPFAM" id="SSF48239">
    <property type="entry name" value="Terpenoid cyclases/Protein prenyltransferases"/>
    <property type="match status" value="1"/>
</dbReference>
<dbReference type="CDD" id="cd00688">
    <property type="entry name" value="ISOPREN_C2_like"/>
    <property type="match status" value="1"/>
</dbReference>
<dbReference type="Gene3D" id="1.50.10.20">
    <property type="match status" value="1"/>
</dbReference>
<protein>
    <submittedName>
        <fullName evidence="2">Terpene cyclase/mutase family protein</fullName>
    </submittedName>
</protein>
<dbReference type="EMBL" id="JAJKFW010000022">
    <property type="protein sequence ID" value="MCC9642865.1"/>
    <property type="molecule type" value="Genomic_DNA"/>
</dbReference>
<proteinExistence type="predicted"/>
<keyword evidence="1" id="KW-0732">Signal</keyword>
<reference evidence="2" key="1">
    <citation type="submission" date="2021-11" db="EMBL/GenBank/DDBJ databases">
        <title>Genome sequence.</title>
        <authorList>
            <person name="Sun Q."/>
        </authorList>
    </citation>
    <scope>NUCLEOTIDE SEQUENCE</scope>
    <source>
        <strain evidence="2">JC740</strain>
    </source>
</reference>
<accession>A0ABS8NH47</accession>
<evidence type="ECO:0000313" key="2">
    <source>
        <dbReference type="EMBL" id="MCC9642865.1"/>
    </source>
</evidence>
<feature type="signal peptide" evidence="1">
    <location>
        <begin position="1"/>
        <end position="26"/>
    </location>
</feature>
<organism evidence="2 3">
    <name type="scientific">Rhodopirellula halodulae</name>
    <dbReference type="NCBI Taxonomy" id="2894198"/>
    <lineage>
        <taxon>Bacteria</taxon>
        <taxon>Pseudomonadati</taxon>
        <taxon>Planctomycetota</taxon>
        <taxon>Planctomycetia</taxon>
        <taxon>Pirellulales</taxon>
        <taxon>Pirellulaceae</taxon>
        <taxon>Rhodopirellula</taxon>
    </lineage>
</organism>
<gene>
    <name evidence="2" type="ORF">LOC71_11310</name>
</gene>